<keyword evidence="7" id="KW-0966">Cell projection</keyword>
<reference evidence="7" key="1">
    <citation type="submission" date="2020-01" db="EMBL/GenBank/DDBJ databases">
        <authorList>
            <person name="Rat A."/>
        </authorList>
    </citation>
    <scope>NUCLEOTIDE SEQUENCE</scope>
    <source>
        <strain evidence="7">LMG 31231</strain>
    </source>
</reference>
<evidence type="ECO:0000259" key="6">
    <source>
        <dbReference type="Pfam" id="PF13860"/>
    </source>
</evidence>
<gene>
    <name evidence="7" type="ORF">GXW76_17470</name>
</gene>
<dbReference type="RefSeq" id="WP_211863385.1">
    <property type="nucleotide sequence ID" value="NZ_JAAEDM010000055.1"/>
</dbReference>
<evidence type="ECO:0000256" key="1">
    <source>
        <dbReference type="ARBA" id="ARBA00010577"/>
    </source>
</evidence>
<evidence type="ECO:0000313" key="8">
    <source>
        <dbReference type="Proteomes" id="UP001138751"/>
    </source>
</evidence>
<keyword evidence="3 5" id="KW-1005">Bacterial flagellum biogenesis</keyword>
<comment type="caution">
    <text evidence="7">The sequence shown here is derived from an EMBL/GenBank/DDBJ whole genome shotgun (WGS) entry which is preliminary data.</text>
</comment>
<keyword evidence="7" id="KW-0969">Cilium</keyword>
<comment type="similarity">
    <text evidence="1 5">Belongs to the FlgD family.</text>
</comment>
<reference evidence="7" key="2">
    <citation type="journal article" date="2021" name="Syst. Appl. Microbiol.">
        <title>Roseomonas hellenica sp. nov., isolated from roots of wild-growing Alkanna tinctoria.</title>
        <authorList>
            <person name="Rat A."/>
            <person name="Naranjo H.D."/>
            <person name="Lebbe L."/>
            <person name="Cnockaert M."/>
            <person name="Krigas N."/>
            <person name="Grigoriadou K."/>
            <person name="Maloupa E."/>
            <person name="Willems A."/>
        </authorList>
    </citation>
    <scope>NUCLEOTIDE SEQUENCE</scope>
    <source>
        <strain evidence="7">LMG 31231</strain>
    </source>
</reference>
<dbReference type="Pfam" id="PF13860">
    <property type="entry name" value="FlgD_ig"/>
    <property type="match status" value="1"/>
</dbReference>
<dbReference type="AlphaFoldDB" id="A0A9X9X0P2"/>
<feature type="domain" description="FlgD/Vpr Ig-like" evidence="6">
    <location>
        <begin position="97"/>
        <end position="170"/>
    </location>
</feature>
<evidence type="ECO:0000256" key="4">
    <source>
        <dbReference type="ARBA" id="ARBA00024746"/>
    </source>
</evidence>
<dbReference type="Proteomes" id="UP001138751">
    <property type="component" value="Unassembled WGS sequence"/>
</dbReference>
<evidence type="ECO:0000256" key="2">
    <source>
        <dbReference type="ARBA" id="ARBA00016013"/>
    </source>
</evidence>
<accession>A0A9X9X0P2</accession>
<evidence type="ECO:0000313" key="7">
    <source>
        <dbReference type="EMBL" id="MBR0672971.1"/>
    </source>
</evidence>
<dbReference type="EMBL" id="JAAEDM010000055">
    <property type="protein sequence ID" value="MBR0672971.1"/>
    <property type="molecule type" value="Genomic_DNA"/>
</dbReference>
<dbReference type="Pfam" id="PF03963">
    <property type="entry name" value="FlgD"/>
    <property type="match status" value="1"/>
</dbReference>
<dbReference type="Gene3D" id="2.30.30.910">
    <property type="match status" value="1"/>
</dbReference>
<name>A0A9X9X0P2_9PROT</name>
<proteinExistence type="inferred from homology"/>
<protein>
    <recommendedName>
        <fullName evidence="2 5">Basal-body rod modification protein FlgD</fullName>
    </recommendedName>
</protein>
<dbReference type="InterPro" id="IPR005648">
    <property type="entry name" value="FlgD"/>
</dbReference>
<evidence type="ECO:0000256" key="5">
    <source>
        <dbReference type="RuleBase" id="RU362076"/>
    </source>
</evidence>
<dbReference type="GO" id="GO:0044781">
    <property type="term" value="P:bacterial-type flagellum organization"/>
    <property type="evidence" value="ECO:0007669"/>
    <property type="project" value="UniProtKB-UniRule"/>
</dbReference>
<evidence type="ECO:0000256" key="3">
    <source>
        <dbReference type="ARBA" id="ARBA00022795"/>
    </source>
</evidence>
<keyword evidence="7" id="KW-0282">Flagellum</keyword>
<comment type="function">
    <text evidence="4 5">Required for flagellar hook formation. May act as a scaffolding protein.</text>
</comment>
<dbReference type="InterPro" id="IPR025965">
    <property type="entry name" value="FlgD/Vpr_Ig-like"/>
</dbReference>
<organism evidence="7 8">
    <name type="scientific">Neoroseomonas soli</name>
    <dbReference type="NCBI Taxonomy" id="1081025"/>
    <lineage>
        <taxon>Bacteria</taxon>
        <taxon>Pseudomonadati</taxon>
        <taxon>Pseudomonadota</taxon>
        <taxon>Alphaproteobacteria</taxon>
        <taxon>Acetobacterales</taxon>
        <taxon>Acetobacteraceae</taxon>
        <taxon>Neoroseomonas</taxon>
    </lineage>
</organism>
<dbReference type="Gene3D" id="2.60.40.4070">
    <property type="match status" value="1"/>
</dbReference>
<keyword evidence="8" id="KW-1185">Reference proteome</keyword>
<sequence length="218" mass="22538">MSGSVASATAASGAASSNTRLAGDFNTFLTLLTTQLQNQSPTDPLDANQMTNQLVQFASVEQQIAMNQNLESLITLQQTAQLTAAAPLMGQRAEVESNQVALQNGRAEIRLPAAGTARTAEVAIIDAGGRVLRQQAVTLGTAATGWNWDGRDASGRSLADGAYGVRVTGRGANGEAVPLSFTVAGTVTGAERSGSNLTLSMGGMSVGFDRLRRLTPND</sequence>